<dbReference type="RefSeq" id="WP_145213682.1">
    <property type="nucleotide sequence ID" value="NZ_CP036432.1"/>
</dbReference>
<evidence type="ECO:0000313" key="1">
    <source>
        <dbReference type="EMBL" id="QDV84855.1"/>
    </source>
</evidence>
<dbReference type="SUPFAM" id="SSF50156">
    <property type="entry name" value="PDZ domain-like"/>
    <property type="match status" value="1"/>
</dbReference>
<organism evidence="1 2">
    <name type="scientific">Stieleria magnilauensis</name>
    <dbReference type="NCBI Taxonomy" id="2527963"/>
    <lineage>
        <taxon>Bacteria</taxon>
        <taxon>Pseudomonadati</taxon>
        <taxon>Planctomycetota</taxon>
        <taxon>Planctomycetia</taxon>
        <taxon>Pirellulales</taxon>
        <taxon>Pirellulaceae</taxon>
        <taxon>Stieleria</taxon>
    </lineage>
</organism>
<gene>
    <name evidence="1" type="ORF">TBK1r_38070</name>
</gene>
<proteinExistence type="predicted"/>
<keyword evidence="2" id="KW-1185">Reference proteome</keyword>
<dbReference type="Proteomes" id="UP000318081">
    <property type="component" value="Chromosome"/>
</dbReference>
<protein>
    <recommendedName>
        <fullName evidence="3">PDZ domain-containing protein</fullName>
    </recommendedName>
</protein>
<evidence type="ECO:0008006" key="3">
    <source>
        <dbReference type="Google" id="ProtNLM"/>
    </source>
</evidence>
<sequence>MMPGDVIVSLGDREIDSADAFRQAVRESDLSAGLRMQVYRDGVRRLVFIKKK</sequence>
<dbReference type="EMBL" id="CP036432">
    <property type="protein sequence ID" value="QDV84855.1"/>
    <property type="molecule type" value="Genomic_DNA"/>
</dbReference>
<dbReference type="Gene3D" id="2.30.42.10">
    <property type="match status" value="1"/>
</dbReference>
<name>A0ABX5XS80_9BACT</name>
<accession>A0ABX5XS80</accession>
<reference evidence="1 2" key="1">
    <citation type="submission" date="2019-02" db="EMBL/GenBank/DDBJ databases">
        <title>Deep-cultivation of Planctomycetes and their phenomic and genomic characterization uncovers novel biology.</title>
        <authorList>
            <person name="Wiegand S."/>
            <person name="Jogler M."/>
            <person name="Boedeker C."/>
            <person name="Pinto D."/>
            <person name="Vollmers J."/>
            <person name="Rivas-Marin E."/>
            <person name="Kohn T."/>
            <person name="Peeters S.H."/>
            <person name="Heuer A."/>
            <person name="Rast P."/>
            <person name="Oberbeckmann S."/>
            <person name="Bunk B."/>
            <person name="Jeske O."/>
            <person name="Meyerdierks A."/>
            <person name="Storesund J.E."/>
            <person name="Kallscheuer N."/>
            <person name="Luecker S."/>
            <person name="Lage O.M."/>
            <person name="Pohl T."/>
            <person name="Merkel B.J."/>
            <person name="Hornburger P."/>
            <person name="Mueller R.-W."/>
            <person name="Bruemmer F."/>
            <person name="Labrenz M."/>
            <person name="Spormann A.M."/>
            <person name="Op den Camp H."/>
            <person name="Overmann J."/>
            <person name="Amann R."/>
            <person name="Jetten M.S.M."/>
            <person name="Mascher T."/>
            <person name="Medema M.H."/>
            <person name="Devos D.P."/>
            <person name="Kaster A.-K."/>
            <person name="Ovreas L."/>
            <person name="Rohde M."/>
            <person name="Galperin M.Y."/>
            <person name="Jogler C."/>
        </authorList>
    </citation>
    <scope>NUCLEOTIDE SEQUENCE [LARGE SCALE GENOMIC DNA]</scope>
    <source>
        <strain evidence="1 2">TBK1r</strain>
    </source>
</reference>
<dbReference type="InterPro" id="IPR036034">
    <property type="entry name" value="PDZ_sf"/>
</dbReference>
<evidence type="ECO:0000313" key="2">
    <source>
        <dbReference type="Proteomes" id="UP000318081"/>
    </source>
</evidence>